<feature type="transmembrane region" description="Helical" evidence="5">
    <location>
        <begin position="207"/>
        <end position="227"/>
    </location>
</feature>
<comment type="subcellular location">
    <subcellularLocation>
        <location evidence="5">Cell membrane</location>
        <topology evidence="5">Multi-pass membrane protein</topology>
    </subcellularLocation>
    <subcellularLocation>
        <location evidence="1">Membrane</location>
        <topology evidence="1">Multi-pass membrane protein</topology>
    </subcellularLocation>
</comment>
<dbReference type="InterPro" id="IPR051598">
    <property type="entry name" value="TSUP/Inactive_protease-like"/>
</dbReference>
<evidence type="ECO:0000256" key="2">
    <source>
        <dbReference type="ARBA" id="ARBA00022692"/>
    </source>
</evidence>
<keyword evidence="5" id="KW-1003">Cell membrane</keyword>
<dbReference type="InterPro" id="IPR002781">
    <property type="entry name" value="TM_pro_TauE-like"/>
</dbReference>
<evidence type="ECO:0000256" key="5">
    <source>
        <dbReference type="RuleBase" id="RU363041"/>
    </source>
</evidence>
<dbReference type="EMBL" id="JAAGRN010000008">
    <property type="protein sequence ID" value="NDY83918.1"/>
    <property type="molecule type" value="Genomic_DNA"/>
</dbReference>
<feature type="transmembrane region" description="Helical" evidence="5">
    <location>
        <begin position="233"/>
        <end position="251"/>
    </location>
</feature>
<dbReference type="AlphaFoldDB" id="A0A6B2R1G1"/>
<feature type="transmembrane region" description="Helical" evidence="5">
    <location>
        <begin position="102"/>
        <end position="120"/>
    </location>
</feature>
<feature type="transmembrane region" description="Helical" evidence="5">
    <location>
        <begin position="46"/>
        <end position="64"/>
    </location>
</feature>
<keyword evidence="2 5" id="KW-0812">Transmembrane</keyword>
<feature type="transmembrane region" description="Helical" evidence="5">
    <location>
        <begin position="180"/>
        <end position="200"/>
    </location>
</feature>
<organism evidence="6">
    <name type="scientific">Sheuella amnicola</name>
    <dbReference type="NCBI Taxonomy" id="2707330"/>
    <lineage>
        <taxon>Bacteria</taxon>
        <taxon>Pseudomonadati</taxon>
        <taxon>Pseudomonadota</taxon>
        <taxon>Betaproteobacteria</taxon>
        <taxon>Burkholderiales</taxon>
        <taxon>Alcaligenaceae</taxon>
        <taxon>Sheuella</taxon>
    </lineage>
</organism>
<feature type="transmembrane region" description="Helical" evidence="5">
    <location>
        <begin position="141"/>
        <end position="174"/>
    </location>
</feature>
<keyword evidence="4 5" id="KW-0472">Membrane</keyword>
<dbReference type="RefSeq" id="WP_163655607.1">
    <property type="nucleotide sequence ID" value="NZ_JAAGRN010000008.1"/>
</dbReference>
<dbReference type="Pfam" id="PF01925">
    <property type="entry name" value="TauE"/>
    <property type="match status" value="1"/>
</dbReference>
<feature type="transmembrane region" description="Helical" evidence="5">
    <location>
        <begin position="12"/>
        <end position="40"/>
    </location>
</feature>
<comment type="similarity">
    <text evidence="5">Belongs to the 4-toluene sulfonate uptake permease (TSUP) (TC 2.A.102) family.</text>
</comment>
<evidence type="ECO:0000313" key="6">
    <source>
        <dbReference type="EMBL" id="NDY83918.1"/>
    </source>
</evidence>
<evidence type="ECO:0000256" key="4">
    <source>
        <dbReference type="ARBA" id="ARBA00023136"/>
    </source>
</evidence>
<proteinExistence type="inferred from homology"/>
<accession>A0A6B2R1G1</accession>
<protein>
    <recommendedName>
        <fullName evidence="5">Probable membrane transporter protein</fullName>
    </recommendedName>
</protein>
<gene>
    <name evidence="6" type="ORF">G3I67_11820</name>
</gene>
<comment type="caution">
    <text evidence="6">The sequence shown here is derived from an EMBL/GenBank/DDBJ whole genome shotgun (WGS) entry which is preliminary data.</text>
</comment>
<dbReference type="PANTHER" id="PTHR43701">
    <property type="entry name" value="MEMBRANE TRANSPORTER PROTEIN MJ0441-RELATED"/>
    <property type="match status" value="1"/>
</dbReference>
<keyword evidence="3 5" id="KW-1133">Transmembrane helix</keyword>
<feature type="transmembrane region" description="Helical" evidence="5">
    <location>
        <begin position="76"/>
        <end position="96"/>
    </location>
</feature>
<sequence>MSLLWVVPFGLMAGSAIGFIGAMMGIGGGMIAIPGFGLLLNMEQQLAQGTALILVLPAVSLSVRQYHLKSPIDTRLAIYGALGAVSSTWIGAHLALGLDPVLLRRSFAVFLFFLALFYVWQSLGYLSVRKRLGMDFGRWQALTLGALTGVLGGFFGVGGAILSVPILTALFGLSQTKAQGLALSMIIPGSTIALFTYALAGQVNWTVGISLAIGSMLTVPLGVKFAHHLPEKQLRLAFSVLLFATVPLLLLR</sequence>
<name>A0A6B2R1G1_9BURK</name>
<evidence type="ECO:0000256" key="3">
    <source>
        <dbReference type="ARBA" id="ARBA00022989"/>
    </source>
</evidence>
<evidence type="ECO:0000256" key="1">
    <source>
        <dbReference type="ARBA" id="ARBA00004141"/>
    </source>
</evidence>
<reference evidence="6" key="1">
    <citation type="submission" date="2020-02" db="EMBL/GenBank/DDBJ databases">
        <authorList>
            <person name="Chen W.-M."/>
        </authorList>
    </citation>
    <scope>NUCLEOTIDE SEQUENCE</scope>
    <source>
        <strain evidence="6">NBD-18</strain>
    </source>
</reference>
<dbReference type="PANTHER" id="PTHR43701:SF2">
    <property type="entry name" value="MEMBRANE TRANSPORTER PROTEIN YJNA-RELATED"/>
    <property type="match status" value="1"/>
</dbReference>
<dbReference type="GO" id="GO:0005886">
    <property type="term" value="C:plasma membrane"/>
    <property type="evidence" value="ECO:0007669"/>
    <property type="project" value="UniProtKB-SubCell"/>
</dbReference>